<name>A0A4Y2ACY9_ARAVE</name>
<dbReference type="EMBL" id="BGPR01000010">
    <property type="protein sequence ID" value="GBL76824.1"/>
    <property type="molecule type" value="Genomic_DNA"/>
</dbReference>
<dbReference type="AlphaFoldDB" id="A0A4Y2ACY9"/>
<evidence type="ECO:0000313" key="3">
    <source>
        <dbReference type="Proteomes" id="UP000499080"/>
    </source>
</evidence>
<dbReference type="Proteomes" id="UP000499080">
    <property type="component" value="Unassembled WGS sequence"/>
</dbReference>
<sequence length="219" mass="25280">MKRTHLTRYLLSKLPHHTIRRRFDPYVHQAYKHGGSSGHRVPNLKPSGLETEDLTTRPPRTKSEISAGSGKRRIPQLLHRKQNFQPARATCDKECLFYRQIGPEIAKKVTFQQSWEAGRQSDPAAGHLHLQHSPKDGKMLISGRPEDASRHALRFRMGHLISSLYKQTFFVLLHLHTWIMLDFFLFEHRVSVGTSFSTLEPSHFDVDFILFILIGVLLI</sequence>
<feature type="region of interest" description="Disordered" evidence="1">
    <location>
        <begin position="32"/>
        <end position="72"/>
    </location>
</feature>
<protein>
    <submittedName>
        <fullName evidence="2">Uncharacterized protein</fullName>
    </submittedName>
</protein>
<comment type="caution">
    <text evidence="2">The sequence shown here is derived from an EMBL/GenBank/DDBJ whole genome shotgun (WGS) entry which is preliminary data.</text>
</comment>
<proteinExistence type="predicted"/>
<organism evidence="2 3">
    <name type="scientific">Araneus ventricosus</name>
    <name type="common">Orbweaver spider</name>
    <name type="synonym">Epeira ventricosa</name>
    <dbReference type="NCBI Taxonomy" id="182803"/>
    <lineage>
        <taxon>Eukaryota</taxon>
        <taxon>Metazoa</taxon>
        <taxon>Ecdysozoa</taxon>
        <taxon>Arthropoda</taxon>
        <taxon>Chelicerata</taxon>
        <taxon>Arachnida</taxon>
        <taxon>Araneae</taxon>
        <taxon>Araneomorphae</taxon>
        <taxon>Entelegynae</taxon>
        <taxon>Araneoidea</taxon>
        <taxon>Araneidae</taxon>
        <taxon>Araneus</taxon>
    </lineage>
</organism>
<accession>A0A4Y2ACY9</accession>
<evidence type="ECO:0000256" key="1">
    <source>
        <dbReference type="SAM" id="MobiDB-lite"/>
    </source>
</evidence>
<reference evidence="2 3" key="1">
    <citation type="journal article" date="2019" name="Sci. Rep.">
        <title>Orb-weaving spider Araneus ventricosus genome elucidates the spidroin gene catalogue.</title>
        <authorList>
            <person name="Kono N."/>
            <person name="Nakamura H."/>
            <person name="Ohtoshi R."/>
            <person name="Moran D.A.P."/>
            <person name="Shinohara A."/>
            <person name="Yoshida Y."/>
            <person name="Fujiwara M."/>
            <person name="Mori M."/>
            <person name="Tomita M."/>
            <person name="Arakawa K."/>
        </authorList>
    </citation>
    <scope>NUCLEOTIDE SEQUENCE [LARGE SCALE GENOMIC DNA]</scope>
</reference>
<evidence type="ECO:0000313" key="2">
    <source>
        <dbReference type="EMBL" id="GBL76824.1"/>
    </source>
</evidence>
<keyword evidence="3" id="KW-1185">Reference proteome</keyword>
<gene>
    <name evidence="2" type="ORF">AVEN_53484_1</name>
</gene>